<proteinExistence type="predicted"/>
<evidence type="ECO:0000256" key="7">
    <source>
        <dbReference type="ARBA" id="ARBA00022777"/>
    </source>
</evidence>
<dbReference type="InterPro" id="IPR036890">
    <property type="entry name" value="HATPase_C_sf"/>
</dbReference>
<dbReference type="InterPro" id="IPR003661">
    <property type="entry name" value="HisK_dim/P_dom"/>
</dbReference>
<comment type="caution">
    <text evidence="11">The sequence shown here is derived from an EMBL/GenBank/DDBJ whole genome shotgun (WGS) entry which is preliminary data.</text>
</comment>
<dbReference type="Pfam" id="PF00512">
    <property type="entry name" value="HisKA"/>
    <property type="match status" value="1"/>
</dbReference>
<dbReference type="InterPro" id="IPR003594">
    <property type="entry name" value="HATPase_dom"/>
</dbReference>
<dbReference type="SMART" id="SM00387">
    <property type="entry name" value="HATPase_c"/>
    <property type="match status" value="1"/>
</dbReference>
<accession>A0ABW0LYL2</accession>
<evidence type="ECO:0000256" key="8">
    <source>
        <dbReference type="ARBA" id="ARBA00022840"/>
    </source>
</evidence>
<dbReference type="PRINTS" id="PR00344">
    <property type="entry name" value="BCTRLSENSOR"/>
</dbReference>
<dbReference type="PROSITE" id="PS50109">
    <property type="entry name" value="HIS_KIN"/>
    <property type="match status" value="1"/>
</dbReference>
<dbReference type="CDD" id="cd00075">
    <property type="entry name" value="HATPase"/>
    <property type="match status" value="1"/>
</dbReference>
<sequence length="225" mass="24118">MSHDLKTPLSSIIGYAHMMEAEAYTWTQEEVRSFAKVILDKSYYLEGLANDLTLTYRARSGGASPALSATEVNAFLASAVREAINHPAYDADRVRFRASDGPAYIAAYAPWLQRIVDNLVANALTHNREGTTLTISVKPSGSFVSIDFADDGDGMDEATASRLFERYYRGVDTDSRSEGTGLGMAVAKALAESMDGTIGVSASVGRGTTIRLAFPAIAGTEETIS</sequence>
<evidence type="ECO:0000313" key="12">
    <source>
        <dbReference type="Proteomes" id="UP001596105"/>
    </source>
</evidence>
<organism evidence="11 12">
    <name type="scientific">Cohnella suwonensis</name>
    <dbReference type="NCBI Taxonomy" id="696072"/>
    <lineage>
        <taxon>Bacteria</taxon>
        <taxon>Bacillati</taxon>
        <taxon>Bacillota</taxon>
        <taxon>Bacilli</taxon>
        <taxon>Bacillales</taxon>
        <taxon>Paenibacillaceae</taxon>
        <taxon>Cohnella</taxon>
    </lineage>
</organism>
<dbReference type="Gene3D" id="1.10.287.130">
    <property type="match status" value="1"/>
</dbReference>
<dbReference type="Pfam" id="PF02518">
    <property type="entry name" value="HATPase_c"/>
    <property type="match status" value="1"/>
</dbReference>
<dbReference type="SUPFAM" id="SSF47384">
    <property type="entry name" value="Homodimeric domain of signal transducing histidine kinase"/>
    <property type="match status" value="1"/>
</dbReference>
<gene>
    <name evidence="11" type="ORF">ACFPPD_15365</name>
</gene>
<keyword evidence="5" id="KW-0808">Transferase</keyword>
<comment type="catalytic activity">
    <reaction evidence="1">
        <text>ATP + protein L-histidine = ADP + protein N-phospho-L-histidine.</text>
        <dbReference type="EC" id="2.7.13.3"/>
    </reaction>
</comment>
<dbReference type="Proteomes" id="UP001596105">
    <property type="component" value="Unassembled WGS sequence"/>
</dbReference>
<evidence type="ECO:0000256" key="3">
    <source>
        <dbReference type="ARBA" id="ARBA00012438"/>
    </source>
</evidence>
<name>A0ABW0LYL2_9BACL</name>
<dbReference type="PANTHER" id="PTHR45453:SF1">
    <property type="entry name" value="PHOSPHATE REGULON SENSOR PROTEIN PHOR"/>
    <property type="match status" value="1"/>
</dbReference>
<evidence type="ECO:0000256" key="4">
    <source>
        <dbReference type="ARBA" id="ARBA00022553"/>
    </source>
</evidence>
<dbReference type="PANTHER" id="PTHR45453">
    <property type="entry name" value="PHOSPHATE REGULON SENSOR PROTEIN PHOR"/>
    <property type="match status" value="1"/>
</dbReference>
<dbReference type="InterPro" id="IPR050351">
    <property type="entry name" value="BphY/WalK/GraS-like"/>
</dbReference>
<keyword evidence="4" id="KW-0597">Phosphoprotein</keyword>
<dbReference type="SMART" id="SM00388">
    <property type="entry name" value="HisKA"/>
    <property type="match status" value="1"/>
</dbReference>
<comment type="subcellular location">
    <subcellularLocation>
        <location evidence="2">Membrane</location>
    </subcellularLocation>
</comment>
<keyword evidence="7 11" id="KW-0418">Kinase</keyword>
<dbReference type="InterPro" id="IPR004358">
    <property type="entry name" value="Sig_transdc_His_kin-like_C"/>
</dbReference>
<evidence type="ECO:0000256" key="1">
    <source>
        <dbReference type="ARBA" id="ARBA00000085"/>
    </source>
</evidence>
<dbReference type="EC" id="2.7.13.3" evidence="3"/>
<evidence type="ECO:0000256" key="9">
    <source>
        <dbReference type="ARBA" id="ARBA00023012"/>
    </source>
</evidence>
<dbReference type="RefSeq" id="WP_209751314.1">
    <property type="nucleotide sequence ID" value="NZ_JBHSMH010000050.1"/>
</dbReference>
<keyword evidence="9" id="KW-0902">Two-component regulatory system</keyword>
<evidence type="ECO:0000256" key="2">
    <source>
        <dbReference type="ARBA" id="ARBA00004370"/>
    </source>
</evidence>
<reference evidence="12" key="1">
    <citation type="journal article" date="2019" name="Int. J. Syst. Evol. Microbiol.">
        <title>The Global Catalogue of Microorganisms (GCM) 10K type strain sequencing project: providing services to taxonomists for standard genome sequencing and annotation.</title>
        <authorList>
            <consortium name="The Broad Institute Genomics Platform"/>
            <consortium name="The Broad Institute Genome Sequencing Center for Infectious Disease"/>
            <person name="Wu L."/>
            <person name="Ma J."/>
        </authorList>
    </citation>
    <scope>NUCLEOTIDE SEQUENCE [LARGE SCALE GENOMIC DNA]</scope>
    <source>
        <strain evidence="12">CCUG 57113</strain>
    </source>
</reference>
<dbReference type="EMBL" id="JBHSMH010000050">
    <property type="protein sequence ID" value="MFC5470087.1"/>
    <property type="molecule type" value="Genomic_DNA"/>
</dbReference>
<keyword evidence="12" id="KW-1185">Reference proteome</keyword>
<dbReference type="InterPro" id="IPR036097">
    <property type="entry name" value="HisK_dim/P_sf"/>
</dbReference>
<keyword evidence="8" id="KW-0067">ATP-binding</keyword>
<evidence type="ECO:0000256" key="6">
    <source>
        <dbReference type="ARBA" id="ARBA00022741"/>
    </source>
</evidence>
<feature type="domain" description="Histidine kinase" evidence="10">
    <location>
        <begin position="1"/>
        <end position="218"/>
    </location>
</feature>
<dbReference type="Gene3D" id="3.30.565.10">
    <property type="entry name" value="Histidine kinase-like ATPase, C-terminal domain"/>
    <property type="match status" value="1"/>
</dbReference>
<keyword evidence="6" id="KW-0547">Nucleotide-binding</keyword>
<protein>
    <recommendedName>
        <fullName evidence="3">histidine kinase</fullName>
        <ecNumber evidence="3">2.7.13.3</ecNumber>
    </recommendedName>
</protein>
<evidence type="ECO:0000259" key="10">
    <source>
        <dbReference type="PROSITE" id="PS50109"/>
    </source>
</evidence>
<dbReference type="InterPro" id="IPR005467">
    <property type="entry name" value="His_kinase_dom"/>
</dbReference>
<evidence type="ECO:0000313" key="11">
    <source>
        <dbReference type="EMBL" id="MFC5470087.1"/>
    </source>
</evidence>
<dbReference type="SUPFAM" id="SSF55874">
    <property type="entry name" value="ATPase domain of HSP90 chaperone/DNA topoisomerase II/histidine kinase"/>
    <property type="match status" value="1"/>
</dbReference>
<dbReference type="GO" id="GO:0016301">
    <property type="term" value="F:kinase activity"/>
    <property type="evidence" value="ECO:0007669"/>
    <property type="project" value="UniProtKB-KW"/>
</dbReference>
<dbReference type="CDD" id="cd00082">
    <property type="entry name" value="HisKA"/>
    <property type="match status" value="1"/>
</dbReference>
<evidence type="ECO:0000256" key="5">
    <source>
        <dbReference type="ARBA" id="ARBA00022679"/>
    </source>
</evidence>